<comment type="caution">
    <text evidence="1">The sequence shown here is derived from an EMBL/GenBank/DDBJ whole genome shotgun (WGS) entry which is preliminary data.</text>
</comment>
<name>A0A4U5MTV2_STECR</name>
<dbReference type="EMBL" id="AZBU02000006">
    <property type="protein sequence ID" value="TKR73128.1"/>
    <property type="molecule type" value="Genomic_DNA"/>
</dbReference>
<organism evidence="1 2">
    <name type="scientific">Steinernema carpocapsae</name>
    <name type="common">Entomopathogenic nematode</name>
    <dbReference type="NCBI Taxonomy" id="34508"/>
    <lineage>
        <taxon>Eukaryota</taxon>
        <taxon>Metazoa</taxon>
        <taxon>Ecdysozoa</taxon>
        <taxon>Nematoda</taxon>
        <taxon>Chromadorea</taxon>
        <taxon>Rhabditida</taxon>
        <taxon>Tylenchina</taxon>
        <taxon>Panagrolaimomorpha</taxon>
        <taxon>Strongyloidoidea</taxon>
        <taxon>Steinernematidae</taxon>
        <taxon>Steinernema</taxon>
    </lineage>
</organism>
<sequence>MSLISEKDLVDVLFSNTSFPNLEDIKAVECPVLNDLHLERISKVCSNVAKLSVNECKHVSVIGISHFLDNFKFRSSKDLLIEWKSTRIQLSDYFKILKDDQRVIGNLGVWYYSKLFTGDNDGERIFVWERSGKKTLRLQNYTNEIEGRQTIGLVVP</sequence>
<evidence type="ECO:0008006" key="3">
    <source>
        <dbReference type="Google" id="ProtNLM"/>
    </source>
</evidence>
<keyword evidence="2" id="KW-1185">Reference proteome</keyword>
<accession>A0A4U5MTV2</accession>
<dbReference type="Proteomes" id="UP000298663">
    <property type="component" value="Unassembled WGS sequence"/>
</dbReference>
<evidence type="ECO:0000313" key="2">
    <source>
        <dbReference type="Proteomes" id="UP000298663"/>
    </source>
</evidence>
<proteinExistence type="predicted"/>
<evidence type="ECO:0000313" key="1">
    <source>
        <dbReference type="EMBL" id="TKR73128.1"/>
    </source>
</evidence>
<gene>
    <name evidence="1" type="ORF">L596_020476</name>
</gene>
<dbReference type="OrthoDB" id="5818988at2759"/>
<protein>
    <recommendedName>
        <fullName evidence="3">F-box domain-containing protein</fullName>
    </recommendedName>
</protein>
<dbReference type="STRING" id="34508.A0A4U5MTV2"/>
<reference evidence="1 2" key="2">
    <citation type="journal article" date="2019" name="G3 (Bethesda)">
        <title>Hybrid Assembly of the Genome of the Entomopathogenic Nematode Steinernema carpocapsae Identifies the X-Chromosome.</title>
        <authorList>
            <person name="Serra L."/>
            <person name="Macchietto M."/>
            <person name="Macias-Munoz A."/>
            <person name="McGill C.J."/>
            <person name="Rodriguez I.M."/>
            <person name="Rodriguez B."/>
            <person name="Murad R."/>
            <person name="Mortazavi A."/>
        </authorList>
    </citation>
    <scope>NUCLEOTIDE SEQUENCE [LARGE SCALE GENOMIC DNA]</scope>
    <source>
        <strain evidence="1 2">ALL</strain>
    </source>
</reference>
<dbReference type="AlphaFoldDB" id="A0A4U5MTV2"/>
<reference evidence="1 2" key="1">
    <citation type="journal article" date="2015" name="Genome Biol.">
        <title>Comparative genomics of Steinernema reveals deeply conserved gene regulatory networks.</title>
        <authorList>
            <person name="Dillman A.R."/>
            <person name="Macchietto M."/>
            <person name="Porter C.F."/>
            <person name="Rogers A."/>
            <person name="Williams B."/>
            <person name="Antoshechkin I."/>
            <person name="Lee M.M."/>
            <person name="Goodwin Z."/>
            <person name="Lu X."/>
            <person name="Lewis E.E."/>
            <person name="Goodrich-Blair H."/>
            <person name="Stock S.P."/>
            <person name="Adams B.J."/>
            <person name="Sternberg P.W."/>
            <person name="Mortazavi A."/>
        </authorList>
    </citation>
    <scope>NUCLEOTIDE SEQUENCE [LARGE SCALE GENOMIC DNA]</scope>
    <source>
        <strain evidence="1 2">ALL</strain>
    </source>
</reference>